<organism evidence="2 3">
    <name type="scientific">Ganoderma sinense ZZ0214-1</name>
    <dbReference type="NCBI Taxonomy" id="1077348"/>
    <lineage>
        <taxon>Eukaryota</taxon>
        <taxon>Fungi</taxon>
        <taxon>Dikarya</taxon>
        <taxon>Basidiomycota</taxon>
        <taxon>Agaricomycotina</taxon>
        <taxon>Agaricomycetes</taxon>
        <taxon>Polyporales</taxon>
        <taxon>Polyporaceae</taxon>
        <taxon>Ganoderma</taxon>
    </lineage>
</organism>
<name>A0A2G8S547_9APHY</name>
<gene>
    <name evidence="2" type="ORF">GSI_08927</name>
</gene>
<keyword evidence="3" id="KW-1185">Reference proteome</keyword>
<sequence length="233" mass="24683">MAALGAWWAVAFGPGNHRRADRAHSTSTATRPRPSGARVASQRLIIVNFIVSDCVGSMQAGSSGIPLLPQRPAANVVNRAFKELGERQAKAARRQSRRRRADAVRPLTALDSVPTAHVTSQSGDAIHANSDITTASMSPCQAIHTHTTPSSSDNGDRALGPSLALGVPDALACMTQADTFLLMRDRTSKGIITGLATDVASASMAAMDDALSDTSELTDLDELERQVTWSMCY</sequence>
<proteinExistence type="predicted"/>
<dbReference type="EMBL" id="AYKW01000023">
    <property type="protein sequence ID" value="PIL28881.1"/>
    <property type="molecule type" value="Genomic_DNA"/>
</dbReference>
<evidence type="ECO:0000313" key="2">
    <source>
        <dbReference type="EMBL" id="PIL28881.1"/>
    </source>
</evidence>
<evidence type="ECO:0000256" key="1">
    <source>
        <dbReference type="SAM" id="MobiDB-lite"/>
    </source>
</evidence>
<reference evidence="2 3" key="1">
    <citation type="journal article" date="2015" name="Sci. Rep.">
        <title>Chromosome-level genome map provides insights into diverse defense mechanisms in the medicinal fungus Ganoderma sinense.</title>
        <authorList>
            <person name="Zhu Y."/>
            <person name="Xu J."/>
            <person name="Sun C."/>
            <person name="Zhou S."/>
            <person name="Xu H."/>
            <person name="Nelson D.R."/>
            <person name="Qian J."/>
            <person name="Song J."/>
            <person name="Luo H."/>
            <person name="Xiang L."/>
            <person name="Li Y."/>
            <person name="Xu Z."/>
            <person name="Ji A."/>
            <person name="Wang L."/>
            <person name="Lu S."/>
            <person name="Hayward A."/>
            <person name="Sun W."/>
            <person name="Li X."/>
            <person name="Schwartz D.C."/>
            <person name="Wang Y."/>
            <person name="Chen S."/>
        </authorList>
    </citation>
    <scope>NUCLEOTIDE SEQUENCE [LARGE SCALE GENOMIC DNA]</scope>
    <source>
        <strain evidence="2 3">ZZ0214-1</strain>
    </source>
</reference>
<accession>A0A2G8S547</accession>
<comment type="caution">
    <text evidence="2">The sequence shown here is derived from an EMBL/GenBank/DDBJ whole genome shotgun (WGS) entry which is preliminary data.</text>
</comment>
<dbReference type="Proteomes" id="UP000230002">
    <property type="component" value="Unassembled WGS sequence"/>
</dbReference>
<evidence type="ECO:0000313" key="3">
    <source>
        <dbReference type="Proteomes" id="UP000230002"/>
    </source>
</evidence>
<protein>
    <submittedName>
        <fullName evidence="2">Uncharacterized protein</fullName>
    </submittedName>
</protein>
<feature type="region of interest" description="Disordered" evidence="1">
    <location>
        <begin position="17"/>
        <end position="37"/>
    </location>
</feature>
<dbReference type="AlphaFoldDB" id="A0A2G8S547"/>